<organism evidence="4 5">
    <name type="scientific">Tenebrio molitor</name>
    <name type="common">Yellow mealworm beetle</name>
    <dbReference type="NCBI Taxonomy" id="7067"/>
    <lineage>
        <taxon>Eukaryota</taxon>
        <taxon>Metazoa</taxon>
        <taxon>Ecdysozoa</taxon>
        <taxon>Arthropoda</taxon>
        <taxon>Hexapoda</taxon>
        <taxon>Insecta</taxon>
        <taxon>Pterygota</taxon>
        <taxon>Neoptera</taxon>
        <taxon>Endopterygota</taxon>
        <taxon>Coleoptera</taxon>
        <taxon>Polyphaga</taxon>
        <taxon>Cucujiformia</taxon>
        <taxon>Tenebrionidae</taxon>
        <taxon>Tenebrio</taxon>
    </lineage>
</organism>
<evidence type="ECO:0000256" key="1">
    <source>
        <dbReference type="SAM" id="Coils"/>
    </source>
</evidence>
<dbReference type="PANTHER" id="PTHR45823:SF1">
    <property type="entry name" value="T-SNARE COILED-COIL HOMOLOGY DOMAIN-CONTAINING PROTEIN"/>
    <property type="match status" value="1"/>
</dbReference>
<sequence length="879" mass="99735">MVFSITKNGHSVAVACLAEFRKKNRNLNCNGYMQPEILPSLLTHGEDFNAFFDVNTCQLHCIRCSSFFWDKHKDKVVENAENPTNDQKNTSVICQHLFVTTQNVLESIATETYSTSAEKSAHRGGGSYNSGEPETEQGDFHDLLPVVLSVPGESQGDSDRVNLQGRRDDVVEFTRAVGDDSSKYHRPHRQADHGLHYGRFQTERFCGSGSRRVLTVQVVPGLTGRCRIYPPAKMDKSEDLLGLPTESLPVAWKIFKAFVLVFDDEISVTEDELVSYATDDLKLNLDELPAGMKQDLMVILLGYMNLWPGWNDKDDFLNGKFKKEVYFERFQKFMLHKMKSTVEEVYTSAVKDLDKQVVKSAIKFSKSNNKSDPKFSPYAMSIQCPPAMLNTILFSNIGEQEKKRLEERKKLVEEKEERREAKAKFLEEQEKKRLHEKGERRKEKAKLLEQQRNEQVKFLEEIEKKRILEHLEFTFKEKVEEKVTEIKKEVEEKVTDIQRSVGEKVGEIKKDVEGIKENFEGKAKEMKAKFKGLKTGLCGKLEAGLVKLKHPSFDGTTSWSMYKKQFEPATGANNWDDEGKAVALTLTLRGQALQILQTLSVEDQKNYAAFVKALELRYGDHHSAKCTTHSCEQEYRNAARIFKNSLQTSRGLFTWPTTTVPRSFTMKLEPASSSSEFAILDPQQPLGQLKKRNDSLLVEIHLDGVMVVGSTFDEHLKNLKEIFGRLRSAHLQLNAKKCQLFQQEVKFLGHNHVGTTSNTSRKEKSEDIGTVNRLILQPQDGWITAEMKSEHLKDSDIVQILGAKENGDQRPSWQEVSDKSPALKALWAQWDSLGVENGLLKRAWESVDGKAAGSPQVPSEGGPARNPRLWEKYANASTG</sequence>
<dbReference type="EMBL" id="JABDTM020000051">
    <property type="protein sequence ID" value="KAH0822749.1"/>
    <property type="molecule type" value="Genomic_DNA"/>
</dbReference>
<dbReference type="GO" id="GO:0071897">
    <property type="term" value="P:DNA biosynthetic process"/>
    <property type="evidence" value="ECO:0007669"/>
    <property type="project" value="UniProtKB-ARBA"/>
</dbReference>
<proteinExistence type="predicted"/>
<feature type="region of interest" description="Disordered" evidence="2">
    <location>
        <begin position="113"/>
        <end position="136"/>
    </location>
</feature>
<dbReference type="AlphaFoldDB" id="A0A8J6HXP8"/>
<evidence type="ECO:0000259" key="3">
    <source>
        <dbReference type="Pfam" id="PF00078"/>
    </source>
</evidence>
<keyword evidence="5" id="KW-1185">Reference proteome</keyword>
<keyword evidence="1" id="KW-0175">Coiled coil</keyword>
<feature type="domain" description="Reverse transcriptase" evidence="3">
    <location>
        <begin position="688"/>
        <end position="751"/>
    </location>
</feature>
<evidence type="ECO:0000256" key="2">
    <source>
        <dbReference type="SAM" id="MobiDB-lite"/>
    </source>
</evidence>
<reference evidence="4" key="2">
    <citation type="submission" date="2021-08" db="EMBL/GenBank/DDBJ databases">
        <authorList>
            <person name="Eriksson T."/>
        </authorList>
    </citation>
    <scope>NUCLEOTIDE SEQUENCE</scope>
    <source>
        <strain evidence="4">Stoneville</strain>
        <tissue evidence="4">Whole head</tissue>
    </source>
</reference>
<accession>A0A8J6HXP8</accession>
<gene>
    <name evidence="4" type="ORF">GEV33_000042</name>
</gene>
<feature type="coiled-coil region" evidence="1">
    <location>
        <begin position="395"/>
        <end position="496"/>
    </location>
</feature>
<protein>
    <recommendedName>
        <fullName evidence="3">Reverse transcriptase domain-containing protein</fullName>
    </recommendedName>
</protein>
<dbReference type="InterPro" id="IPR043128">
    <property type="entry name" value="Rev_trsase/Diguanyl_cyclase"/>
</dbReference>
<comment type="caution">
    <text evidence="4">The sequence shown here is derived from an EMBL/GenBank/DDBJ whole genome shotgun (WGS) entry which is preliminary data.</text>
</comment>
<name>A0A8J6HXP8_TENMO</name>
<dbReference type="Proteomes" id="UP000719412">
    <property type="component" value="Unassembled WGS sequence"/>
</dbReference>
<feature type="region of interest" description="Disordered" evidence="2">
    <location>
        <begin position="848"/>
        <end position="879"/>
    </location>
</feature>
<evidence type="ECO:0000313" key="4">
    <source>
        <dbReference type="EMBL" id="KAH0822749.1"/>
    </source>
</evidence>
<dbReference type="Gene3D" id="3.30.70.270">
    <property type="match status" value="1"/>
</dbReference>
<dbReference type="Pfam" id="PF00078">
    <property type="entry name" value="RVT_1"/>
    <property type="match status" value="1"/>
</dbReference>
<dbReference type="PANTHER" id="PTHR45823">
    <property type="entry name" value="T-SNARE COILED-COIL HOMOLOGY DOMAIN-CONTAINING PROTEIN"/>
    <property type="match status" value="1"/>
</dbReference>
<evidence type="ECO:0000313" key="5">
    <source>
        <dbReference type="Proteomes" id="UP000719412"/>
    </source>
</evidence>
<reference evidence="4" key="1">
    <citation type="journal article" date="2020" name="J Insects Food Feed">
        <title>The yellow mealworm (Tenebrio molitor) genome: a resource for the emerging insects as food and feed industry.</title>
        <authorList>
            <person name="Eriksson T."/>
            <person name="Andere A."/>
            <person name="Kelstrup H."/>
            <person name="Emery V."/>
            <person name="Picard C."/>
        </authorList>
    </citation>
    <scope>NUCLEOTIDE SEQUENCE</scope>
    <source>
        <strain evidence="4">Stoneville</strain>
        <tissue evidence="4">Whole head</tissue>
    </source>
</reference>
<dbReference type="InterPro" id="IPR000477">
    <property type="entry name" value="RT_dom"/>
</dbReference>
<dbReference type="InterPro" id="IPR043502">
    <property type="entry name" value="DNA/RNA_pol_sf"/>
</dbReference>
<dbReference type="SUPFAM" id="SSF56672">
    <property type="entry name" value="DNA/RNA polymerases"/>
    <property type="match status" value="1"/>
</dbReference>